<proteinExistence type="predicted"/>
<dbReference type="AlphaFoldDB" id="A0A183MTA2"/>
<dbReference type="EMBL" id="UZAI01017911">
    <property type="protein sequence ID" value="VDP31033.1"/>
    <property type="molecule type" value="Genomic_DNA"/>
</dbReference>
<organism evidence="1 2">
    <name type="scientific">Schistosoma margrebowiei</name>
    <dbReference type="NCBI Taxonomy" id="48269"/>
    <lineage>
        <taxon>Eukaryota</taxon>
        <taxon>Metazoa</taxon>
        <taxon>Spiralia</taxon>
        <taxon>Lophotrochozoa</taxon>
        <taxon>Platyhelminthes</taxon>
        <taxon>Trematoda</taxon>
        <taxon>Digenea</taxon>
        <taxon>Strigeidida</taxon>
        <taxon>Schistosomatoidea</taxon>
        <taxon>Schistosomatidae</taxon>
        <taxon>Schistosoma</taxon>
    </lineage>
</organism>
<keyword evidence="2" id="KW-1185">Reference proteome</keyword>
<reference evidence="1 2" key="1">
    <citation type="submission" date="2018-11" db="EMBL/GenBank/DDBJ databases">
        <authorList>
            <consortium name="Pathogen Informatics"/>
        </authorList>
    </citation>
    <scope>NUCLEOTIDE SEQUENCE [LARGE SCALE GENOMIC DNA]</scope>
    <source>
        <strain evidence="1 2">Zambia</strain>
    </source>
</reference>
<evidence type="ECO:0000313" key="1">
    <source>
        <dbReference type="EMBL" id="VDP31033.1"/>
    </source>
</evidence>
<accession>A0A183MTA2</accession>
<protein>
    <submittedName>
        <fullName evidence="1">Uncharacterized protein</fullName>
    </submittedName>
</protein>
<sequence>MVFHDDSNISDETPYKSEEKILSETNHGQKPDVVFIGNDFSSDSLFSNVILIHFEENISGELIPGVISYIVYLHNAFASYGKLVQWEARVLNKLYLDYNSGDFISTFVHLCHKGISNECSNHCEKYVLNKTTSFTTSGYEDTTLFRE</sequence>
<dbReference type="Proteomes" id="UP000277204">
    <property type="component" value="Unassembled WGS sequence"/>
</dbReference>
<gene>
    <name evidence="1" type="ORF">SMRZ_LOCUS19277</name>
</gene>
<evidence type="ECO:0000313" key="2">
    <source>
        <dbReference type="Proteomes" id="UP000277204"/>
    </source>
</evidence>
<name>A0A183MTA2_9TREM</name>